<feature type="region of interest" description="Disordered" evidence="1">
    <location>
        <begin position="324"/>
        <end position="356"/>
    </location>
</feature>
<keyword evidence="4" id="KW-1185">Reference proteome</keyword>
<dbReference type="InterPro" id="IPR040229">
    <property type="entry name" value="At3g27390-like"/>
</dbReference>
<feature type="transmembrane region" description="Helical" evidence="2">
    <location>
        <begin position="42"/>
        <end position="66"/>
    </location>
</feature>
<keyword evidence="2" id="KW-1133">Transmembrane helix</keyword>
<feature type="transmembrane region" description="Helical" evidence="2">
    <location>
        <begin position="186"/>
        <end position="208"/>
    </location>
</feature>
<dbReference type="GO" id="GO:0010228">
    <property type="term" value="P:vegetative to reproductive phase transition of meristem"/>
    <property type="evidence" value="ECO:0007669"/>
    <property type="project" value="TreeGrafter"/>
</dbReference>
<dbReference type="AlphaFoldDB" id="A0A833VAT8"/>
<proteinExistence type="predicted"/>
<evidence type="ECO:0000256" key="1">
    <source>
        <dbReference type="SAM" id="MobiDB-lite"/>
    </source>
</evidence>
<evidence type="ECO:0000256" key="2">
    <source>
        <dbReference type="SAM" id="Phobius"/>
    </source>
</evidence>
<evidence type="ECO:0000313" key="3">
    <source>
        <dbReference type="EMBL" id="KAF3331377.1"/>
    </source>
</evidence>
<evidence type="ECO:0008006" key="5">
    <source>
        <dbReference type="Google" id="ProtNLM"/>
    </source>
</evidence>
<sequence>MEVPIGFFAKLWSLLSFLPFFFLLLLLGIIKAAVIGPVAASIIFFGNCAVIIGLWPAHFVWTYYCVLKTKRIGMVLKILILVCLPVPLLLWLPFGVLGSLLVGVGYGFFVPLIATFKAAGENAIDKMSHYFLDGCVDTIKGSCTLVRDFTDFSFHSYFSLMDELSEAISDEETPIDVKLSVLPTSLLVSALAMPLDVFMITGVALWKSPIMLLKGWQRLFLDLIGREGPFLETICVPFAALAILLWPLAVVGSVIAAFFCSFFLGFYAGVIAYQEDSLRLGLAYVVSIVSLFDEYTNDLLDLREGSCLPRPAYRKAQIVENKEGIGNNKDRNEQNTRKENDNATKATNRKRLGPDRTRSTIKNSIQELTPIQVWDWLFRSCELNGKVLLSEGLINEEDINACVNKGECKKLSLSLPAWCILQCLIRSARCNSYGLLITDEVEVTNSSWPKDKVLNWILGPLLIIKEQIRSMELTEEEEECLRKLIMINKNAIPEDWNETGYPSCDNVRRAQLQAIIRRLKGIVANMTRLPSFRRRFVNLVKALYHDTVSDGGIKETMSLESGESENNHIQELLGNPANNDNIV</sequence>
<comment type="caution">
    <text evidence="3">The sequence shown here is derived from an EMBL/GenBank/DDBJ whole genome shotgun (WGS) entry which is preliminary data.</text>
</comment>
<keyword evidence="2" id="KW-0812">Transmembrane</keyword>
<keyword evidence="2" id="KW-0472">Membrane</keyword>
<dbReference type="Proteomes" id="UP000623129">
    <property type="component" value="Unassembled WGS sequence"/>
</dbReference>
<feature type="compositionally biased region" description="Basic and acidic residues" evidence="1">
    <location>
        <begin position="324"/>
        <end position="342"/>
    </location>
</feature>
<gene>
    <name evidence="3" type="ORF">FCM35_KLT02783</name>
</gene>
<protein>
    <recommendedName>
        <fullName evidence="5">Steroid nuclear receptor ligand-binding</fullName>
    </recommendedName>
</protein>
<accession>A0A833VAT8</accession>
<organism evidence="3 4">
    <name type="scientific">Carex littledalei</name>
    <dbReference type="NCBI Taxonomy" id="544730"/>
    <lineage>
        <taxon>Eukaryota</taxon>
        <taxon>Viridiplantae</taxon>
        <taxon>Streptophyta</taxon>
        <taxon>Embryophyta</taxon>
        <taxon>Tracheophyta</taxon>
        <taxon>Spermatophyta</taxon>
        <taxon>Magnoliopsida</taxon>
        <taxon>Liliopsida</taxon>
        <taxon>Poales</taxon>
        <taxon>Cyperaceae</taxon>
        <taxon>Cyperoideae</taxon>
        <taxon>Cariceae</taxon>
        <taxon>Carex</taxon>
        <taxon>Carex subgen. Euthyceras</taxon>
    </lineage>
</organism>
<dbReference type="PANTHER" id="PTHR31133:SF2">
    <property type="entry name" value="EXPRESSED PROTEIN"/>
    <property type="match status" value="1"/>
</dbReference>
<dbReference type="EMBL" id="SWLB01000012">
    <property type="protein sequence ID" value="KAF3331377.1"/>
    <property type="molecule type" value="Genomic_DNA"/>
</dbReference>
<feature type="transmembrane region" description="Helical" evidence="2">
    <location>
        <begin position="254"/>
        <end position="273"/>
    </location>
</feature>
<feature type="transmembrane region" description="Helical" evidence="2">
    <location>
        <begin position="78"/>
        <end position="102"/>
    </location>
</feature>
<evidence type="ECO:0000313" key="4">
    <source>
        <dbReference type="Proteomes" id="UP000623129"/>
    </source>
</evidence>
<feature type="transmembrane region" description="Helical" evidence="2">
    <location>
        <begin position="229"/>
        <end position="248"/>
    </location>
</feature>
<reference evidence="3" key="1">
    <citation type="submission" date="2020-01" db="EMBL/GenBank/DDBJ databases">
        <title>Genome sequence of Kobresia littledalei, the first chromosome-level genome in the family Cyperaceae.</title>
        <authorList>
            <person name="Qu G."/>
        </authorList>
    </citation>
    <scope>NUCLEOTIDE SEQUENCE</scope>
    <source>
        <strain evidence="3">C.B.Clarke</strain>
        <tissue evidence="3">Leaf</tissue>
    </source>
</reference>
<dbReference type="PANTHER" id="PTHR31133">
    <property type="entry name" value="MEMBRANE PROTEIN"/>
    <property type="match status" value="1"/>
</dbReference>
<dbReference type="OrthoDB" id="1932537at2759"/>
<name>A0A833VAT8_9POAL</name>